<evidence type="ECO:0000256" key="4">
    <source>
        <dbReference type="PROSITE-ProRule" id="PRU00703"/>
    </source>
</evidence>
<dbReference type="GO" id="GO:0016765">
    <property type="term" value="F:transferase activity, transferring alkyl or aryl (other than methyl) groups"/>
    <property type="evidence" value="ECO:0007669"/>
    <property type="project" value="UniProtKB-ARBA"/>
</dbReference>
<keyword evidence="4" id="KW-0129">CBS domain</keyword>
<name>A0A2W5FI91_9BACT</name>
<dbReference type="SMART" id="SM00116">
    <property type="entry name" value="CBS"/>
    <property type="match status" value="2"/>
</dbReference>
<gene>
    <name evidence="6" type="ORF">DI586_10345</name>
</gene>
<sequence>MTSNDTNRSILDLIGNTPLVRVRNIDTGPCELFLKLESQNPGGSIKDRIALSMIEAAEVEGKIKPGDTLVEATAGNTGLGLTLVASQKGYKLILVIPDKMSQEKIFHMKAMGAEVIMTRSDVMRGHPDYYQDKAKTIADNLGAFYVNQFENPANPLAHEKTTGPELWEQMDHDIDALVCGVGSGGTLSGVGHYLKNVSPKTKMILADPKGSVLAPYVEHGIMIEAGSWLVEGIGEDFIPDNCDLSLVSQAFTITDAESIATSQEILKREGILCGSSSGTLIAAALKYCRSQKEKKRVVTFVCDSGNKYLSKIYNPFWLNDQGLTSPEIPSDDLRDLIARQYKSGDVAYVAPEDTLHQVYAKMKMFDVSQVPVIDNDEIIGLIDETDVLMNVIGNPNGFRAQAGQIMTENLVMVDVSQTIADLLPIFEKGRVASVTENGKFLGLITSIDLLNHLRKRTGKA</sequence>
<dbReference type="FunFam" id="3.40.50.1100:FF:000118">
    <property type="entry name" value="Related to CYS4-cystathionine beta-synthase"/>
    <property type="match status" value="1"/>
</dbReference>
<evidence type="ECO:0000256" key="1">
    <source>
        <dbReference type="ARBA" id="ARBA00001933"/>
    </source>
</evidence>
<evidence type="ECO:0000259" key="5">
    <source>
        <dbReference type="PROSITE" id="PS51371"/>
    </source>
</evidence>
<accession>A0A2W5FI91</accession>
<dbReference type="EMBL" id="QFOT01000153">
    <property type="protein sequence ID" value="PZP54054.1"/>
    <property type="molecule type" value="Genomic_DNA"/>
</dbReference>
<reference evidence="6 7" key="1">
    <citation type="submission" date="2017-08" db="EMBL/GenBank/DDBJ databases">
        <title>Infants hospitalized years apart are colonized by the same room-sourced microbial strains.</title>
        <authorList>
            <person name="Brooks B."/>
            <person name="Olm M.R."/>
            <person name="Firek B.A."/>
            <person name="Baker R."/>
            <person name="Thomas B.C."/>
            <person name="Morowitz M.J."/>
            <person name="Banfield J.F."/>
        </authorList>
    </citation>
    <scope>NUCLEOTIDE SEQUENCE [LARGE SCALE GENOMIC DNA]</scope>
    <source>
        <strain evidence="6">S2_006_000_R2_64</strain>
    </source>
</reference>
<dbReference type="FunFam" id="3.40.50.1100:FF:000003">
    <property type="entry name" value="Cystathionine beta-synthase"/>
    <property type="match status" value="1"/>
</dbReference>
<organism evidence="6 7">
    <name type="scientific">Micavibrio aeruginosavorus</name>
    <dbReference type="NCBI Taxonomy" id="349221"/>
    <lineage>
        <taxon>Bacteria</taxon>
        <taxon>Pseudomonadati</taxon>
        <taxon>Bdellovibrionota</taxon>
        <taxon>Bdellovibrionia</taxon>
        <taxon>Bdellovibrionales</taxon>
        <taxon>Pseudobdellovibrionaceae</taxon>
        <taxon>Micavibrio</taxon>
    </lineage>
</organism>
<dbReference type="PROSITE" id="PS51371">
    <property type="entry name" value="CBS"/>
    <property type="match status" value="1"/>
</dbReference>
<comment type="similarity">
    <text evidence="2">Belongs to the cysteine synthase/cystathionine beta-synthase family.</text>
</comment>
<comment type="caution">
    <text evidence="6">The sequence shown here is derived from an EMBL/GenBank/DDBJ whole genome shotgun (WGS) entry which is preliminary data.</text>
</comment>
<dbReference type="Gene3D" id="3.10.580.10">
    <property type="entry name" value="CBS-domain"/>
    <property type="match status" value="1"/>
</dbReference>
<dbReference type="InterPro" id="IPR036052">
    <property type="entry name" value="TrpB-like_PALP_sf"/>
</dbReference>
<dbReference type="GO" id="GO:0006535">
    <property type="term" value="P:cysteine biosynthetic process from serine"/>
    <property type="evidence" value="ECO:0007669"/>
    <property type="project" value="InterPro"/>
</dbReference>
<evidence type="ECO:0000256" key="2">
    <source>
        <dbReference type="ARBA" id="ARBA00007103"/>
    </source>
</evidence>
<dbReference type="InterPro" id="IPR000644">
    <property type="entry name" value="CBS_dom"/>
</dbReference>
<evidence type="ECO:0000313" key="7">
    <source>
        <dbReference type="Proteomes" id="UP000249739"/>
    </source>
</evidence>
<protein>
    <submittedName>
        <fullName evidence="6">Cystathionine beta-synthase</fullName>
    </submittedName>
</protein>
<dbReference type="AlphaFoldDB" id="A0A2W5FI91"/>
<dbReference type="CDD" id="cd01561">
    <property type="entry name" value="CBS_like"/>
    <property type="match status" value="1"/>
</dbReference>
<dbReference type="Proteomes" id="UP000249739">
    <property type="component" value="Unassembled WGS sequence"/>
</dbReference>
<dbReference type="InterPro" id="IPR001926">
    <property type="entry name" value="TrpB-like_PALP"/>
</dbReference>
<dbReference type="PANTHER" id="PTHR10314">
    <property type="entry name" value="CYSTATHIONINE BETA-SYNTHASE"/>
    <property type="match status" value="1"/>
</dbReference>
<feature type="domain" description="CBS" evidence="5">
    <location>
        <begin position="341"/>
        <end position="398"/>
    </location>
</feature>
<dbReference type="Pfam" id="PF00291">
    <property type="entry name" value="PALP"/>
    <property type="match status" value="1"/>
</dbReference>
<dbReference type="InterPro" id="IPR046342">
    <property type="entry name" value="CBS_dom_sf"/>
</dbReference>
<dbReference type="SUPFAM" id="SSF54631">
    <property type="entry name" value="CBS-domain pair"/>
    <property type="match status" value="1"/>
</dbReference>
<dbReference type="InterPro" id="IPR050214">
    <property type="entry name" value="Cys_Synth/Cystath_Beta-Synth"/>
</dbReference>
<dbReference type="Gene3D" id="3.40.50.1100">
    <property type="match status" value="2"/>
</dbReference>
<dbReference type="Pfam" id="PF00571">
    <property type="entry name" value="CBS"/>
    <property type="match status" value="2"/>
</dbReference>
<dbReference type="SUPFAM" id="SSF53686">
    <property type="entry name" value="Tryptophan synthase beta subunit-like PLP-dependent enzymes"/>
    <property type="match status" value="1"/>
</dbReference>
<comment type="cofactor">
    <cofactor evidence="1">
        <name>pyridoxal 5'-phosphate</name>
        <dbReference type="ChEBI" id="CHEBI:597326"/>
    </cofactor>
</comment>
<evidence type="ECO:0000256" key="3">
    <source>
        <dbReference type="ARBA" id="ARBA00022898"/>
    </source>
</evidence>
<dbReference type="PROSITE" id="PS00901">
    <property type="entry name" value="CYS_SYNTHASE"/>
    <property type="match status" value="1"/>
</dbReference>
<keyword evidence="3" id="KW-0663">Pyridoxal phosphate</keyword>
<proteinExistence type="inferred from homology"/>
<dbReference type="InterPro" id="IPR001216">
    <property type="entry name" value="P-phosphate_BS"/>
</dbReference>
<evidence type="ECO:0000313" key="6">
    <source>
        <dbReference type="EMBL" id="PZP54054.1"/>
    </source>
</evidence>